<comment type="subcellular location">
    <subcellularLocation>
        <location evidence="1 7">Cell membrane</location>
        <topology evidence="1 7">Multi-pass membrane protein</topology>
    </subcellularLocation>
</comment>
<keyword evidence="10" id="KW-1185">Reference proteome</keyword>
<dbReference type="InterPro" id="IPR000515">
    <property type="entry name" value="MetI-like"/>
</dbReference>
<evidence type="ECO:0000256" key="4">
    <source>
        <dbReference type="ARBA" id="ARBA00022692"/>
    </source>
</evidence>
<gene>
    <name evidence="9" type="ORF">KTAU_00310</name>
</gene>
<dbReference type="InterPro" id="IPR035906">
    <property type="entry name" value="MetI-like_sf"/>
</dbReference>
<keyword evidence="6 7" id="KW-0472">Membrane</keyword>
<evidence type="ECO:0000256" key="7">
    <source>
        <dbReference type="RuleBase" id="RU363032"/>
    </source>
</evidence>
<dbReference type="GO" id="GO:0005886">
    <property type="term" value="C:plasma membrane"/>
    <property type="evidence" value="ECO:0007669"/>
    <property type="project" value="UniProtKB-SubCell"/>
</dbReference>
<evidence type="ECO:0000256" key="5">
    <source>
        <dbReference type="ARBA" id="ARBA00022989"/>
    </source>
</evidence>
<proteinExistence type="inferred from homology"/>
<keyword evidence="3" id="KW-1003">Cell membrane</keyword>
<dbReference type="CDD" id="cd06261">
    <property type="entry name" value="TM_PBP2"/>
    <property type="match status" value="1"/>
</dbReference>
<dbReference type="PANTHER" id="PTHR43744:SF4">
    <property type="entry name" value="OSMOPROTECTIVE COMPOUNDS UPTAKE PERMEASE PROTEIN GGTD"/>
    <property type="match status" value="1"/>
</dbReference>
<feature type="transmembrane region" description="Helical" evidence="7">
    <location>
        <begin position="290"/>
        <end position="309"/>
    </location>
</feature>
<name>A0A5J4K2F2_9CHLR</name>
<dbReference type="PROSITE" id="PS50928">
    <property type="entry name" value="ABC_TM1"/>
    <property type="match status" value="1"/>
</dbReference>
<feature type="transmembrane region" description="Helical" evidence="7">
    <location>
        <begin position="229"/>
        <end position="254"/>
    </location>
</feature>
<dbReference type="AlphaFoldDB" id="A0A5J4K2F2"/>
<feature type="transmembrane region" description="Helical" evidence="7">
    <location>
        <begin position="146"/>
        <end position="173"/>
    </location>
</feature>
<dbReference type="Proteomes" id="UP000334820">
    <property type="component" value="Unassembled WGS sequence"/>
</dbReference>
<dbReference type="Gene3D" id="1.10.3720.10">
    <property type="entry name" value="MetI-like"/>
    <property type="match status" value="1"/>
</dbReference>
<reference evidence="9 10" key="1">
    <citation type="journal article" date="2019" name="Int. J. Syst. Evol. Microbiol.">
        <title>Thermogemmatispora aurantia sp. nov. and Thermogemmatispora argillosa sp. nov., within the class Ktedonobacteria, and emended description of the genus Thermogemmatispora.</title>
        <authorList>
            <person name="Zheng Y."/>
            <person name="Wang C.M."/>
            <person name="Sakai Y."/>
            <person name="Abe K."/>
            <person name="Yokota A."/>
            <person name="Yabe S."/>
        </authorList>
    </citation>
    <scope>NUCLEOTIDE SEQUENCE [LARGE SCALE GENOMIC DNA]</scope>
    <source>
        <strain evidence="9 10">A1-2</strain>
    </source>
</reference>
<dbReference type="SUPFAM" id="SSF161098">
    <property type="entry name" value="MetI-like"/>
    <property type="match status" value="1"/>
</dbReference>
<evidence type="ECO:0000256" key="3">
    <source>
        <dbReference type="ARBA" id="ARBA00022475"/>
    </source>
</evidence>
<feature type="domain" description="ABC transmembrane type-1" evidence="8">
    <location>
        <begin position="111"/>
        <end position="309"/>
    </location>
</feature>
<keyword evidence="5 7" id="KW-1133">Transmembrane helix</keyword>
<sequence length="324" mass="35570">MSTMNPEAQSSLVAPQKAAPALPMTETAARVGRLPLRQRLLSLVNHSLVAVIVVLIALIWSVPTLGLFISSFRPPSLIHTTGWWTALVPPWSFTIENYENVLHAQGLGQAFLNSLIIAIPGTIIPTLVAAFAAYAFAWMEFPGRDWIFLMIVALMVIPVQMTLIPVLGLYTMFTQVTGLQLTGNYVGIWLMHTALGLPFAVYLLRNFFAGLPSDLFESARIDGASNINIFFRILLPLSVPSLASLVIFQFMWVWNDLLVALVFMGGNPDRAPMTVTIANLVNSYGSNWEVLTAAAFISMALPLVIFFTLQRYFVRGILAGSVKG</sequence>
<dbReference type="Pfam" id="PF00528">
    <property type="entry name" value="BPD_transp_1"/>
    <property type="match status" value="1"/>
</dbReference>
<keyword evidence="4 7" id="KW-0812">Transmembrane</keyword>
<comment type="similarity">
    <text evidence="7">Belongs to the binding-protein-dependent transport system permease family.</text>
</comment>
<feature type="transmembrane region" description="Helical" evidence="7">
    <location>
        <begin position="115"/>
        <end position="139"/>
    </location>
</feature>
<dbReference type="GO" id="GO:0055085">
    <property type="term" value="P:transmembrane transport"/>
    <property type="evidence" value="ECO:0007669"/>
    <property type="project" value="InterPro"/>
</dbReference>
<organism evidence="9 10">
    <name type="scientific">Thermogemmatispora aurantia</name>
    <dbReference type="NCBI Taxonomy" id="2045279"/>
    <lineage>
        <taxon>Bacteria</taxon>
        <taxon>Bacillati</taxon>
        <taxon>Chloroflexota</taxon>
        <taxon>Ktedonobacteria</taxon>
        <taxon>Thermogemmatisporales</taxon>
        <taxon>Thermogemmatisporaceae</taxon>
        <taxon>Thermogemmatispora</taxon>
    </lineage>
</organism>
<evidence type="ECO:0000256" key="2">
    <source>
        <dbReference type="ARBA" id="ARBA00022448"/>
    </source>
</evidence>
<evidence type="ECO:0000259" key="8">
    <source>
        <dbReference type="PROSITE" id="PS50928"/>
    </source>
</evidence>
<evidence type="ECO:0000256" key="6">
    <source>
        <dbReference type="ARBA" id="ARBA00023136"/>
    </source>
</evidence>
<evidence type="ECO:0000313" key="9">
    <source>
        <dbReference type="EMBL" id="GER81392.1"/>
    </source>
</evidence>
<feature type="transmembrane region" description="Helical" evidence="7">
    <location>
        <begin position="185"/>
        <end position="208"/>
    </location>
</feature>
<evidence type="ECO:0000256" key="1">
    <source>
        <dbReference type="ARBA" id="ARBA00004651"/>
    </source>
</evidence>
<dbReference type="PANTHER" id="PTHR43744">
    <property type="entry name" value="ABC TRANSPORTER PERMEASE PROTEIN MG189-RELATED-RELATED"/>
    <property type="match status" value="1"/>
</dbReference>
<feature type="transmembrane region" description="Helical" evidence="7">
    <location>
        <begin position="40"/>
        <end position="62"/>
    </location>
</feature>
<comment type="caution">
    <text evidence="9">The sequence shown here is derived from an EMBL/GenBank/DDBJ whole genome shotgun (WGS) entry which is preliminary data.</text>
</comment>
<keyword evidence="2 7" id="KW-0813">Transport</keyword>
<evidence type="ECO:0000313" key="10">
    <source>
        <dbReference type="Proteomes" id="UP000334820"/>
    </source>
</evidence>
<accession>A0A5J4K2F2</accession>
<dbReference type="EMBL" id="BKZV01000001">
    <property type="protein sequence ID" value="GER81392.1"/>
    <property type="molecule type" value="Genomic_DNA"/>
</dbReference>
<protein>
    <submittedName>
        <fullName evidence="9">Sugar ABC transporter permease</fullName>
    </submittedName>
</protein>